<reference evidence="5 6" key="1">
    <citation type="submission" date="2019-02" db="EMBL/GenBank/DDBJ databases">
        <title>Genome sequencing of the rare red list fungi Antrodiella citrinella (Flaviporus citrinellus).</title>
        <authorList>
            <person name="Buettner E."/>
            <person name="Kellner H."/>
        </authorList>
    </citation>
    <scope>NUCLEOTIDE SEQUENCE [LARGE SCALE GENOMIC DNA]</scope>
    <source>
        <strain evidence="5 6">DSM 108506</strain>
    </source>
</reference>
<evidence type="ECO:0000256" key="4">
    <source>
        <dbReference type="ARBA" id="ARBA00023136"/>
    </source>
</evidence>
<keyword evidence="2" id="KW-0812">Transmembrane</keyword>
<dbReference type="AlphaFoldDB" id="A0A4S4MTJ1"/>
<protein>
    <submittedName>
        <fullName evidence="5">Uncharacterized protein</fullName>
    </submittedName>
</protein>
<evidence type="ECO:0000256" key="2">
    <source>
        <dbReference type="ARBA" id="ARBA00022692"/>
    </source>
</evidence>
<dbReference type="PANTHER" id="PTHR34292:SF2">
    <property type="entry name" value="OUTER SPORE WALL PROTEIN LDS1"/>
    <property type="match status" value="1"/>
</dbReference>
<evidence type="ECO:0000313" key="6">
    <source>
        <dbReference type="Proteomes" id="UP000308730"/>
    </source>
</evidence>
<keyword evidence="6" id="KW-1185">Reference proteome</keyword>
<proteinExistence type="predicted"/>
<comment type="caution">
    <text evidence="5">The sequence shown here is derived from an EMBL/GenBank/DDBJ whole genome shotgun (WGS) entry which is preliminary data.</text>
</comment>
<dbReference type="InterPro" id="IPR052786">
    <property type="entry name" value="Spore_wall_assembly"/>
</dbReference>
<organism evidence="5 6">
    <name type="scientific">Antrodiella citrinella</name>
    <dbReference type="NCBI Taxonomy" id="2447956"/>
    <lineage>
        <taxon>Eukaryota</taxon>
        <taxon>Fungi</taxon>
        <taxon>Dikarya</taxon>
        <taxon>Basidiomycota</taxon>
        <taxon>Agaricomycotina</taxon>
        <taxon>Agaricomycetes</taxon>
        <taxon>Polyporales</taxon>
        <taxon>Steccherinaceae</taxon>
        <taxon>Antrodiella</taxon>
    </lineage>
</organism>
<evidence type="ECO:0000256" key="1">
    <source>
        <dbReference type="ARBA" id="ARBA00004141"/>
    </source>
</evidence>
<evidence type="ECO:0000256" key="3">
    <source>
        <dbReference type="ARBA" id="ARBA00022989"/>
    </source>
</evidence>
<evidence type="ECO:0000313" key="5">
    <source>
        <dbReference type="EMBL" id="THH28668.1"/>
    </source>
</evidence>
<name>A0A4S4MTJ1_9APHY</name>
<dbReference type="OrthoDB" id="10012223at2759"/>
<comment type="subcellular location">
    <subcellularLocation>
        <location evidence="1">Membrane</location>
        <topology evidence="1">Multi-pass membrane protein</topology>
    </subcellularLocation>
</comment>
<keyword evidence="3" id="KW-1133">Transmembrane helix</keyword>
<dbReference type="Proteomes" id="UP000308730">
    <property type="component" value="Unassembled WGS sequence"/>
</dbReference>
<gene>
    <name evidence="5" type="ORF">EUX98_g5513</name>
</gene>
<dbReference type="Pfam" id="PF07264">
    <property type="entry name" value="EI24"/>
    <property type="match status" value="1"/>
</dbReference>
<sequence length="172" mass="19462">MILTFFLSRNLRIARDRAWDQTLQSRGKGPAFWKPYVEEWDHPPSVKGHGWSIAGLMGSLAGRWAIKLTLSPLHLVPVFGIAASAYLKSLGTARYLHLSYYKAKGMSQEQIAVFMEERKWPYQSFGFTAALLESLPFVGLIFTISNRIGAYLEKRQHYVAELKAGVKDAKRA</sequence>
<dbReference type="PANTHER" id="PTHR34292">
    <property type="entry name" value="OUTER SPORE WALL PROTEIN LDS1"/>
    <property type="match status" value="1"/>
</dbReference>
<dbReference type="EMBL" id="SGPM01000164">
    <property type="protein sequence ID" value="THH28668.1"/>
    <property type="molecule type" value="Genomic_DNA"/>
</dbReference>
<dbReference type="InterPro" id="IPR059112">
    <property type="entry name" value="CysZ/EI24"/>
</dbReference>
<keyword evidence="4" id="KW-0472">Membrane</keyword>
<accession>A0A4S4MTJ1</accession>